<dbReference type="InterPro" id="IPR001193">
    <property type="entry name" value="MBTPS2"/>
</dbReference>
<reference evidence="2" key="1">
    <citation type="journal article" date="2014" name="Int. J. Syst. Evol. Microbiol.">
        <title>Complete genome sequence of Corynebacterium casei LMG S-19264T (=DSM 44701T), isolated from a smear-ripened cheese.</title>
        <authorList>
            <consortium name="US DOE Joint Genome Institute (JGI-PGF)"/>
            <person name="Walter F."/>
            <person name="Albersmeier A."/>
            <person name="Kalinowski J."/>
            <person name="Ruckert C."/>
        </authorList>
    </citation>
    <scope>NUCLEOTIDE SEQUENCE</scope>
    <source>
        <strain evidence="2">JCM 14371</strain>
    </source>
</reference>
<dbReference type="GO" id="GO:0004222">
    <property type="term" value="F:metalloendopeptidase activity"/>
    <property type="evidence" value="ECO:0007669"/>
    <property type="project" value="InterPro"/>
</dbReference>
<accession>A0A917UV56</accession>
<dbReference type="Proteomes" id="UP000635726">
    <property type="component" value="Unassembled WGS sequence"/>
</dbReference>
<keyword evidence="1" id="KW-0812">Transmembrane</keyword>
<dbReference type="GO" id="GO:0016020">
    <property type="term" value="C:membrane"/>
    <property type="evidence" value="ECO:0007669"/>
    <property type="project" value="InterPro"/>
</dbReference>
<evidence type="ECO:0000256" key="1">
    <source>
        <dbReference type="SAM" id="Phobius"/>
    </source>
</evidence>
<protein>
    <recommendedName>
        <fullName evidence="4">Peptidase M50</fullName>
    </recommendedName>
</protein>
<dbReference type="RefSeq" id="WP_188964481.1">
    <property type="nucleotide sequence ID" value="NZ_BMOE01000017.1"/>
</dbReference>
<reference evidence="2" key="2">
    <citation type="submission" date="2020-09" db="EMBL/GenBank/DDBJ databases">
        <authorList>
            <person name="Sun Q."/>
            <person name="Ohkuma M."/>
        </authorList>
    </citation>
    <scope>NUCLEOTIDE SEQUENCE</scope>
    <source>
        <strain evidence="2">JCM 14371</strain>
    </source>
</reference>
<feature type="transmembrane region" description="Helical" evidence="1">
    <location>
        <begin position="257"/>
        <end position="276"/>
    </location>
</feature>
<evidence type="ECO:0008006" key="4">
    <source>
        <dbReference type="Google" id="ProtNLM"/>
    </source>
</evidence>
<feature type="transmembrane region" description="Helical" evidence="1">
    <location>
        <begin position="228"/>
        <end position="251"/>
    </location>
</feature>
<feature type="transmembrane region" description="Helical" evidence="1">
    <location>
        <begin position="170"/>
        <end position="192"/>
    </location>
</feature>
<sequence length="390" mass="43227">MTDGMLPERNDFSSRPPAWSREIDIGEEVAAGQVAVRVGERFFTVGTTLKDILQDLKGSDLRAEVGATATRLSVRLSVSQAQQLAAQLLSYLARESGPRRLWRQIQRGFVKIPLVYPTQDWTDRWRGRVLTPFTVAGSVLLLVLSMVVIVSRINTLPVAMGQTLPWTSYLTLWSLFTLTTVVHELGHALVAAHFGIRTRSMGIAIFVLQPAGYADVSNGWLSSSRARLYTALGGFMAQVVPLFIFSLAWAATHQSIFGYYCVTNLGFFAINMIPLLRTDGYWVLVNLLNEPALMQSCLQELHGAVRDPLQFAQRPGRRQLYAVLGLASLMYTVGTYLLGAGYLLSYLPARVQLLAPLVPVTGLLYFAVRWGIRAARSRQRQRPNALGEAV</sequence>
<keyword evidence="1" id="KW-0472">Membrane</keyword>
<proteinExistence type="predicted"/>
<dbReference type="PANTHER" id="PTHR13325">
    <property type="entry name" value="PROTEASE M50 MEMBRANE-BOUND TRANSCRIPTION FACTOR SITE 2 PROTEASE"/>
    <property type="match status" value="1"/>
</dbReference>
<dbReference type="AlphaFoldDB" id="A0A917UV56"/>
<evidence type="ECO:0000313" key="2">
    <source>
        <dbReference type="EMBL" id="GGJ86998.1"/>
    </source>
</evidence>
<dbReference type="CDD" id="cd05709">
    <property type="entry name" value="S2P-M50"/>
    <property type="match status" value="1"/>
</dbReference>
<dbReference type="GO" id="GO:0031293">
    <property type="term" value="P:membrane protein intracellular domain proteolysis"/>
    <property type="evidence" value="ECO:0007669"/>
    <property type="project" value="TreeGrafter"/>
</dbReference>
<keyword evidence="3" id="KW-1185">Reference proteome</keyword>
<evidence type="ECO:0000313" key="3">
    <source>
        <dbReference type="Proteomes" id="UP000635726"/>
    </source>
</evidence>
<feature type="transmembrane region" description="Helical" evidence="1">
    <location>
        <begin position="320"/>
        <end position="347"/>
    </location>
</feature>
<gene>
    <name evidence="2" type="ORF">GCM10008939_33760</name>
</gene>
<dbReference type="EMBL" id="BMOE01000017">
    <property type="protein sequence ID" value="GGJ86998.1"/>
    <property type="molecule type" value="Genomic_DNA"/>
</dbReference>
<dbReference type="GO" id="GO:0005737">
    <property type="term" value="C:cytoplasm"/>
    <property type="evidence" value="ECO:0007669"/>
    <property type="project" value="TreeGrafter"/>
</dbReference>
<dbReference type="PANTHER" id="PTHR13325:SF3">
    <property type="entry name" value="MEMBRANE-BOUND TRANSCRIPTION FACTOR SITE-2 PROTEASE"/>
    <property type="match status" value="1"/>
</dbReference>
<organism evidence="2 3">
    <name type="scientific">Deinococcus aquiradiocola</name>
    <dbReference type="NCBI Taxonomy" id="393059"/>
    <lineage>
        <taxon>Bacteria</taxon>
        <taxon>Thermotogati</taxon>
        <taxon>Deinococcota</taxon>
        <taxon>Deinococci</taxon>
        <taxon>Deinococcales</taxon>
        <taxon>Deinococcaceae</taxon>
        <taxon>Deinococcus</taxon>
    </lineage>
</organism>
<comment type="caution">
    <text evidence="2">The sequence shown here is derived from an EMBL/GenBank/DDBJ whole genome shotgun (WGS) entry which is preliminary data.</text>
</comment>
<name>A0A917UV56_9DEIO</name>
<feature type="transmembrane region" description="Helical" evidence="1">
    <location>
        <begin position="353"/>
        <end position="372"/>
    </location>
</feature>
<keyword evidence="1" id="KW-1133">Transmembrane helix</keyword>
<feature type="transmembrane region" description="Helical" evidence="1">
    <location>
        <begin position="129"/>
        <end position="150"/>
    </location>
</feature>